<dbReference type="AlphaFoldDB" id="E0U9Y6"/>
<dbReference type="EMBL" id="CP002198">
    <property type="protein sequence ID" value="ADN15056.1"/>
    <property type="molecule type" value="Genomic_DNA"/>
</dbReference>
<proteinExistence type="inferred from homology"/>
<evidence type="ECO:0000313" key="9">
    <source>
        <dbReference type="Proteomes" id="UP000008206"/>
    </source>
</evidence>
<dbReference type="GO" id="GO:0042158">
    <property type="term" value="P:lipoprotein biosynthetic process"/>
    <property type="evidence" value="ECO:0007669"/>
    <property type="project" value="InterPro"/>
</dbReference>
<keyword evidence="3 8" id="KW-0808">Transferase</keyword>
<dbReference type="PANTHER" id="PTHR30589">
    <property type="entry name" value="PROLIPOPROTEIN DIACYLGLYCERYL TRANSFERASE"/>
    <property type="match status" value="1"/>
</dbReference>
<organism evidence="8 9">
    <name type="scientific">Gloeothece verrucosa (strain PCC 7822)</name>
    <name type="common">Cyanothece sp. (strain PCC 7822)</name>
    <dbReference type="NCBI Taxonomy" id="497965"/>
    <lineage>
        <taxon>Bacteria</taxon>
        <taxon>Bacillati</taxon>
        <taxon>Cyanobacteriota</taxon>
        <taxon>Cyanophyceae</taxon>
        <taxon>Oscillatoriophycideae</taxon>
        <taxon>Chroococcales</taxon>
        <taxon>Aphanothecaceae</taxon>
        <taxon>Gloeothece</taxon>
        <taxon>Gloeothece verrucosa</taxon>
    </lineage>
</organism>
<keyword evidence="9" id="KW-1185">Reference proteome</keyword>
<dbReference type="HOGENOM" id="CLU_013386_1_2_3"/>
<evidence type="ECO:0000256" key="5">
    <source>
        <dbReference type="ARBA" id="ARBA00022989"/>
    </source>
</evidence>
<evidence type="ECO:0000256" key="2">
    <source>
        <dbReference type="ARBA" id="ARBA00022475"/>
    </source>
</evidence>
<feature type="transmembrane region" description="Helical" evidence="7">
    <location>
        <begin position="166"/>
        <end position="183"/>
    </location>
</feature>
<feature type="transmembrane region" description="Helical" evidence="7">
    <location>
        <begin position="18"/>
        <end position="37"/>
    </location>
</feature>
<evidence type="ECO:0000256" key="4">
    <source>
        <dbReference type="ARBA" id="ARBA00022692"/>
    </source>
</evidence>
<keyword evidence="5 7" id="KW-1133">Transmembrane helix</keyword>
<dbReference type="InterPro" id="IPR001640">
    <property type="entry name" value="Lgt"/>
</dbReference>
<evidence type="ECO:0000256" key="1">
    <source>
        <dbReference type="ARBA" id="ARBA00007150"/>
    </source>
</evidence>
<sequence>MQFPVYLEIGNVKLHPHLVFELIAYIVSFRLLFYHNLQNDVIPLKERSFIAIGAMFGALIGTKILVVFQYLDVYLQNPEKLQLLFVSPGKTLVGSLLGGLIGVELTKKILAVKCSTGDAFVYPLIVGMTIGRIGCFLTGLEDGTYGLPTNLPWGIDFGDGILRHPTQLYEIAFLIVLMVFLFVRQQYKIRQGDRFNFFMISYLGFRLFIDFIKPTFLSVLGLSSIQIACLLGLIYYFRSMPRLFEFHQHETILKKS</sequence>
<feature type="transmembrane region" description="Helical" evidence="7">
    <location>
        <begin position="49"/>
        <end position="71"/>
    </location>
</feature>
<dbReference type="RefSeq" id="WP_013323149.1">
    <property type="nucleotide sequence ID" value="NC_014501.1"/>
</dbReference>
<accession>E0U9Y6</accession>
<dbReference type="STRING" id="497965.Cyan7822_3101"/>
<keyword evidence="4 7" id="KW-0812">Transmembrane</keyword>
<keyword evidence="2" id="KW-1003">Cell membrane</keyword>
<evidence type="ECO:0000256" key="7">
    <source>
        <dbReference type="SAM" id="Phobius"/>
    </source>
</evidence>
<feature type="transmembrane region" description="Helical" evidence="7">
    <location>
        <begin position="218"/>
        <end position="237"/>
    </location>
</feature>
<dbReference type="GO" id="GO:0005886">
    <property type="term" value="C:plasma membrane"/>
    <property type="evidence" value="ECO:0007669"/>
    <property type="project" value="InterPro"/>
</dbReference>
<name>E0U9Y6_GLOV7</name>
<reference evidence="9" key="1">
    <citation type="journal article" date="2011" name="MBio">
        <title>Novel metabolic attributes of the genus Cyanothece, comprising a group of unicellular nitrogen-fixing Cyanobacteria.</title>
        <authorList>
            <person name="Bandyopadhyay A."/>
            <person name="Elvitigala T."/>
            <person name="Welsh E."/>
            <person name="Stockel J."/>
            <person name="Liberton M."/>
            <person name="Min H."/>
            <person name="Sherman L.A."/>
            <person name="Pakrasi H.B."/>
        </authorList>
    </citation>
    <scope>NUCLEOTIDE SEQUENCE [LARGE SCALE GENOMIC DNA]</scope>
    <source>
        <strain evidence="9">PCC 7822</strain>
    </source>
</reference>
<dbReference type="PANTHER" id="PTHR30589:SF0">
    <property type="entry name" value="PHOSPHATIDYLGLYCEROL--PROLIPOPROTEIN DIACYLGLYCERYL TRANSFERASE"/>
    <property type="match status" value="1"/>
</dbReference>
<feature type="transmembrane region" description="Helical" evidence="7">
    <location>
        <begin position="119"/>
        <end position="140"/>
    </location>
</feature>
<keyword evidence="8" id="KW-0449">Lipoprotein</keyword>
<dbReference type="eggNOG" id="COG0682">
    <property type="taxonomic scope" value="Bacteria"/>
</dbReference>
<comment type="similarity">
    <text evidence="1">Belongs to the Lgt family.</text>
</comment>
<keyword evidence="6 7" id="KW-0472">Membrane</keyword>
<evidence type="ECO:0000313" key="8">
    <source>
        <dbReference type="EMBL" id="ADN15056.1"/>
    </source>
</evidence>
<protein>
    <submittedName>
        <fullName evidence="8">Prolipoprotein diacylglyceryl transferase</fullName>
    </submittedName>
</protein>
<evidence type="ECO:0000256" key="6">
    <source>
        <dbReference type="ARBA" id="ARBA00023136"/>
    </source>
</evidence>
<feature type="transmembrane region" description="Helical" evidence="7">
    <location>
        <begin position="91"/>
        <end position="107"/>
    </location>
</feature>
<dbReference type="KEGG" id="cyj:Cyan7822_3101"/>
<dbReference type="GO" id="GO:0008961">
    <property type="term" value="F:phosphatidylglycerol-prolipoprotein diacylglyceryl transferase activity"/>
    <property type="evidence" value="ECO:0007669"/>
    <property type="project" value="InterPro"/>
</dbReference>
<dbReference type="Proteomes" id="UP000008206">
    <property type="component" value="Chromosome"/>
</dbReference>
<dbReference type="OrthoDB" id="871140at2"/>
<evidence type="ECO:0000256" key="3">
    <source>
        <dbReference type="ARBA" id="ARBA00022679"/>
    </source>
</evidence>
<feature type="transmembrane region" description="Helical" evidence="7">
    <location>
        <begin position="195"/>
        <end position="212"/>
    </location>
</feature>
<dbReference type="Pfam" id="PF01790">
    <property type="entry name" value="LGT"/>
    <property type="match status" value="1"/>
</dbReference>
<gene>
    <name evidence="8" type="ordered locus">Cyan7822_3101</name>
</gene>